<evidence type="ECO:0000259" key="6">
    <source>
        <dbReference type="Pfam" id="PF24964"/>
    </source>
</evidence>
<comment type="caution">
    <text evidence="7">The sequence shown here is derived from an EMBL/GenBank/DDBJ whole genome shotgun (WGS) entry which is preliminary data.</text>
</comment>
<dbReference type="Pfam" id="PF01781">
    <property type="entry name" value="Ribosomal_L38e"/>
    <property type="match status" value="1"/>
</dbReference>
<dbReference type="AlphaFoldDB" id="A0A3L6TEP0"/>
<dbReference type="Pfam" id="PF24964">
    <property type="entry name" value="DUF7769"/>
    <property type="match status" value="1"/>
</dbReference>
<evidence type="ECO:0000256" key="2">
    <source>
        <dbReference type="ARBA" id="ARBA00022980"/>
    </source>
</evidence>
<accession>A0A3L6TEP0</accession>
<feature type="compositionally biased region" description="Basic residues" evidence="5">
    <location>
        <begin position="109"/>
        <end position="120"/>
    </location>
</feature>
<gene>
    <name evidence="7" type="ORF">C2845_PM01G29150</name>
</gene>
<sequence length="416" mass="45567">MENSSPPPLLLSCRRFTFPSTAAGAARPRGGGTDPHSCPSPHWPAPSPRCATAAAAAPSPHPFTCGGGVRRERPRQFQGVAERRAALGDLEERRPPVGEQRPYGDLRRGRAWRQPRRGRSWRPPARAQAAPSARKRLDVGSPAARLPQHAQDGRRVWHPSCGSWGAAAYGPRRSLGRCSRSAATARGKLKQIHEIKDFLLTARRKDVRYVKIKRSKDVVKFKVRCSKYLYTLCVFDAEKANKLKQSLPPGEAAADEDADPLAEAREGVVAAEEETDTMVQDQQGIAPAQDEGTNARAEATSVHVVATLLLDINSTPPAESDGVVLPGGMVVADEEIDAMAQDEEANGQLRLQKLAGVGQPQRLRNWLTNAQRYAAYTSLHAKSKRGKLPKTATKEVAAFFHIHIRVIQKIWKIARE</sequence>
<dbReference type="GO" id="GO:0006412">
    <property type="term" value="P:translation"/>
    <property type="evidence" value="ECO:0007669"/>
    <property type="project" value="InterPro"/>
</dbReference>
<dbReference type="PANTHER" id="PTHR10965">
    <property type="entry name" value="60S RIBOSOMAL PROTEIN L38"/>
    <property type="match status" value="1"/>
</dbReference>
<dbReference type="EMBL" id="PQIB02000001">
    <property type="protein sequence ID" value="RLN38767.1"/>
    <property type="molecule type" value="Genomic_DNA"/>
</dbReference>
<keyword evidence="2 4" id="KW-0689">Ribosomal protein</keyword>
<keyword evidence="8" id="KW-1185">Reference proteome</keyword>
<feature type="region of interest" description="Disordered" evidence="5">
    <location>
        <begin position="86"/>
        <end position="141"/>
    </location>
</feature>
<evidence type="ECO:0000256" key="3">
    <source>
        <dbReference type="ARBA" id="ARBA00023274"/>
    </source>
</evidence>
<proteinExistence type="inferred from homology"/>
<keyword evidence="3 4" id="KW-0687">Ribonucleoprotein</keyword>
<feature type="compositionally biased region" description="Low complexity" evidence="5">
    <location>
        <begin position="121"/>
        <end position="132"/>
    </location>
</feature>
<dbReference type="InterPro" id="IPR056671">
    <property type="entry name" value="DUF7769"/>
</dbReference>
<dbReference type="GO" id="GO:0022618">
    <property type="term" value="P:protein-RNA complex assembly"/>
    <property type="evidence" value="ECO:0007669"/>
    <property type="project" value="TreeGrafter"/>
</dbReference>
<evidence type="ECO:0000313" key="7">
    <source>
        <dbReference type="EMBL" id="RLN38767.1"/>
    </source>
</evidence>
<dbReference type="InterPro" id="IPR038464">
    <property type="entry name" value="Ribosomal_eL38_sf"/>
</dbReference>
<name>A0A3L6TEP0_PANMI</name>
<evidence type="ECO:0000256" key="4">
    <source>
        <dbReference type="RuleBase" id="RU003445"/>
    </source>
</evidence>
<dbReference type="Gene3D" id="3.30.720.90">
    <property type="match status" value="1"/>
</dbReference>
<reference evidence="8" key="1">
    <citation type="journal article" date="2019" name="Nat. Commun.">
        <title>The genome of broomcorn millet.</title>
        <authorList>
            <person name="Zou C."/>
            <person name="Miki D."/>
            <person name="Li D."/>
            <person name="Tang Q."/>
            <person name="Xiao L."/>
            <person name="Rajput S."/>
            <person name="Deng P."/>
            <person name="Jia W."/>
            <person name="Huang R."/>
            <person name="Zhang M."/>
            <person name="Sun Y."/>
            <person name="Hu J."/>
            <person name="Fu X."/>
            <person name="Schnable P.S."/>
            <person name="Li F."/>
            <person name="Zhang H."/>
            <person name="Feng B."/>
            <person name="Zhu X."/>
            <person name="Liu R."/>
            <person name="Schnable J.C."/>
            <person name="Zhu J.-K."/>
            <person name="Zhang H."/>
        </authorList>
    </citation>
    <scope>NUCLEOTIDE SEQUENCE [LARGE SCALE GENOMIC DNA]</scope>
</reference>
<dbReference type="GO" id="GO:0022625">
    <property type="term" value="C:cytosolic large ribosomal subunit"/>
    <property type="evidence" value="ECO:0007669"/>
    <property type="project" value="TreeGrafter"/>
</dbReference>
<dbReference type="InterPro" id="IPR002675">
    <property type="entry name" value="Ribosomal_eL38"/>
</dbReference>
<dbReference type="Proteomes" id="UP000275267">
    <property type="component" value="Unassembled WGS sequence"/>
</dbReference>
<dbReference type="STRING" id="4540.A0A3L6TEP0"/>
<dbReference type="GO" id="GO:0003735">
    <property type="term" value="F:structural constituent of ribosome"/>
    <property type="evidence" value="ECO:0007669"/>
    <property type="project" value="InterPro"/>
</dbReference>
<organism evidence="7 8">
    <name type="scientific">Panicum miliaceum</name>
    <name type="common">Proso millet</name>
    <name type="synonym">Broomcorn millet</name>
    <dbReference type="NCBI Taxonomy" id="4540"/>
    <lineage>
        <taxon>Eukaryota</taxon>
        <taxon>Viridiplantae</taxon>
        <taxon>Streptophyta</taxon>
        <taxon>Embryophyta</taxon>
        <taxon>Tracheophyta</taxon>
        <taxon>Spermatophyta</taxon>
        <taxon>Magnoliopsida</taxon>
        <taxon>Liliopsida</taxon>
        <taxon>Poales</taxon>
        <taxon>Poaceae</taxon>
        <taxon>PACMAD clade</taxon>
        <taxon>Panicoideae</taxon>
        <taxon>Panicodae</taxon>
        <taxon>Paniceae</taxon>
        <taxon>Panicinae</taxon>
        <taxon>Panicum</taxon>
        <taxon>Panicum sect. Panicum</taxon>
    </lineage>
</organism>
<evidence type="ECO:0000256" key="5">
    <source>
        <dbReference type="SAM" id="MobiDB-lite"/>
    </source>
</evidence>
<dbReference type="PANTHER" id="PTHR10965:SF0">
    <property type="entry name" value="LARGE RIBOSOMAL SUBUNIT PROTEIN EL38"/>
    <property type="match status" value="1"/>
</dbReference>
<feature type="compositionally biased region" description="Basic and acidic residues" evidence="5">
    <location>
        <begin position="86"/>
        <end position="108"/>
    </location>
</feature>
<evidence type="ECO:0000256" key="1">
    <source>
        <dbReference type="ARBA" id="ARBA00007803"/>
    </source>
</evidence>
<feature type="region of interest" description="Disordered" evidence="5">
    <location>
        <begin position="21"/>
        <end position="74"/>
    </location>
</feature>
<evidence type="ECO:0000313" key="8">
    <source>
        <dbReference type="Proteomes" id="UP000275267"/>
    </source>
</evidence>
<dbReference type="FunFam" id="3.30.720.90:FF:000001">
    <property type="entry name" value="60S ribosomal protein L38"/>
    <property type="match status" value="1"/>
</dbReference>
<comment type="similarity">
    <text evidence="1 4">Belongs to the eukaryotic ribosomal protein eL38 family.</text>
</comment>
<protein>
    <submittedName>
        <fullName evidence="7">60S ribosomal protein L38</fullName>
    </submittedName>
</protein>
<feature type="domain" description="DUF7769" evidence="6">
    <location>
        <begin position="367"/>
        <end position="416"/>
    </location>
</feature>
<feature type="compositionally biased region" description="Low complexity" evidence="5">
    <location>
        <begin position="48"/>
        <end position="58"/>
    </location>
</feature>
<dbReference type="OrthoDB" id="10258478at2759"/>